<proteinExistence type="predicted"/>
<dbReference type="Gene3D" id="1.10.357.10">
    <property type="entry name" value="Tetracycline Repressor, domain 2"/>
    <property type="match status" value="1"/>
</dbReference>
<keyword evidence="1 2" id="KW-0238">DNA-binding</keyword>
<protein>
    <submittedName>
        <fullName evidence="4">TetR/AcrR family transcriptional regulator</fullName>
    </submittedName>
</protein>
<sequence>MTGATSKAGPRVGSKPSVARERILATASRLFYAVGIRAVGVDRVIAESQVARMTFFRHFPTKDDLVVAFLARRVELAEAELAQLRADAGDDWPRALLGWVADGVTTARGTEGFRGCEFINTAAEFSDPSHPVRAIAARHRAWIRDQMQEALVALGHPAPALTAQHLLMLRTAAVVAASLEGFDDDEGTFARTWWSLIA</sequence>
<dbReference type="PANTHER" id="PTHR30055:SF200">
    <property type="entry name" value="HTH-TYPE TRANSCRIPTIONAL REPRESSOR BDCR"/>
    <property type="match status" value="1"/>
</dbReference>
<dbReference type="PROSITE" id="PS50977">
    <property type="entry name" value="HTH_TETR_2"/>
    <property type="match status" value="1"/>
</dbReference>
<reference evidence="5" key="1">
    <citation type="journal article" date="2019" name="Int. J. Syst. Evol. Microbiol.">
        <title>The Global Catalogue of Microorganisms (GCM) 10K type strain sequencing project: providing services to taxonomists for standard genome sequencing and annotation.</title>
        <authorList>
            <consortium name="The Broad Institute Genomics Platform"/>
            <consortium name="The Broad Institute Genome Sequencing Center for Infectious Disease"/>
            <person name="Wu L."/>
            <person name="Ma J."/>
        </authorList>
    </citation>
    <scope>NUCLEOTIDE SEQUENCE [LARGE SCALE GENOMIC DNA]</scope>
    <source>
        <strain evidence="5">JCM 16540</strain>
    </source>
</reference>
<evidence type="ECO:0000313" key="4">
    <source>
        <dbReference type="EMBL" id="GAA3558836.1"/>
    </source>
</evidence>
<dbReference type="Pfam" id="PF00440">
    <property type="entry name" value="TetR_N"/>
    <property type="match status" value="1"/>
</dbReference>
<feature type="domain" description="HTH tetR-type" evidence="3">
    <location>
        <begin position="17"/>
        <end position="77"/>
    </location>
</feature>
<dbReference type="Proteomes" id="UP001500767">
    <property type="component" value="Unassembled WGS sequence"/>
</dbReference>
<evidence type="ECO:0000256" key="1">
    <source>
        <dbReference type="ARBA" id="ARBA00023125"/>
    </source>
</evidence>
<gene>
    <name evidence="4" type="ORF">GCM10022197_12730</name>
</gene>
<dbReference type="PANTHER" id="PTHR30055">
    <property type="entry name" value="HTH-TYPE TRANSCRIPTIONAL REGULATOR RUTR"/>
    <property type="match status" value="1"/>
</dbReference>
<dbReference type="RefSeq" id="WP_344741488.1">
    <property type="nucleotide sequence ID" value="NZ_BAAAYR010000001.1"/>
</dbReference>
<organism evidence="4 5">
    <name type="scientific">Microlunatus spumicola</name>
    <dbReference type="NCBI Taxonomy" id="81499"/>
    <lineage>
        <taxon>Bacteria</taxon>
        <taxon>Bacillati</taxon>
        <taxon>Actinomycetota</taxon>
        <taxon>Actinomycetes</taxon>
        <taxon>Propionibacteriales</taxon>
        <taxon>Propionibacteriaceae</taxon>
        <taxon>Microlunatus</taxon>
    </lineage>
</organism>
<dbReference type="EMBL" id="BAAAYR010000001">
    <property type="protein sequence ID" value="GAA3558836.1"/>
    <property type="molecule type" value="Genomic_DNA"/>
</dbReference>
<evidence type="ECO:0000313" key="5">
    <source>
        <dbReference type="Proteomes" id="UP001500767"/>
    </source>
</evidence>
<dbReference type="InterPro" id="IPR036271">
    <property type="entry name" value="Tet_transcr_reg_TetR-rel_C_sf"/>
</dbReference>
<dbReference type="PRINTS" id="PR00455">
    <property type="entry name" value="HTHTETR"/>
</dbReference>
<accession>A0ABP6WYT8</accession>
<evidence type="ECO:0000256" key="2">
    <source>
        <dbReference type="PROSITE-ProRule" id="PRU00335"/>
    </source>
</evidence>
<dbReference type="InterPro" id="IPR001647">
    <property type="entry name" value="HTH_TetR"/>
</dbReference>
<evidence type="ECO:0000259" key="3">
    <source>
        <dbReference type="PROSITE" id="PS50977"/>
    </source>
</evidence>
<dbReference type="InterPro" id="IPR009057">
    <property type="entry name" value="Homeodomain-like_sf"/>
</dbReference>
<name>A0ABP6WYT8_9ACTN</name>
<feature type="DNA-binding region" description="H-T-H motif" evidence="2">
    <location>
        <begin position="40"/>
        <end position="59"/>
    </location>
</feature>
<dbReference type="SUPFAM" id="SSF48498">
    <property type="entry name" value="Tetracyclin repressor-like, C-terminal domain"/>
    <property type="match status" value="1"/>
</dbReference>
<dbReference type="InterPro" id="IPR050109">
    <property type="entry name" value="HTH-type_TetR-like_transc_reg"/>
</dbReference>
<dbReference type="SUPFAM" id="SSF46689">
    <property type="entry name" value="Homeodomain-like"/>
    <property type="match status" value="1"/>
</dbReference>
<keyword evidence="5" id="KW-1185">Reference proteome</keyword>
<comment type="caution">
    <text evidence="4">The sequence shown here is derived from an EMBL/GenBank/DDBJ whole genome shotgun (WGS) entry which is preliminary data.</text>
</comment>